<dbReference type="RefSeq" id="WP_212534716.1">
    <property type="nucleotide sequence ID" value="NZ_JAGTUU010000001.1"/>
</dbReference>
<reference evidence="1" key="1">
    <citation type="submission" date="2021-04" db="EMBL/GenBank/DDBJ databases">
        <authorList>
            <person name="Yoon J."/>
        </authorList>
    </citation>
    <scope>NUCLEOTIDE SEQUENCE</scope>
    <source>
        <strain evidence="1">KMU-90</strain>
    </source>
</reference>
<organism evidence="1 2">
    <name type="scientific">Thetidibacter halocola</name>
    <dbReference type="NCBI Taxonomy" id="2827239"/>
    <lineage>
        <taxon>Bacteria</taxon>
        <taxon>Pseudomonadati</taxon>
        <taxon>Pseudomonadota</taxon>
        <taxon>Alphaproteobacteria</taxon>
        <taxon>Rhodobacterales</taxon>
        <taxon>Roseobacteraceae</taxon>
        <taxon>Thetidibacter</taxon>
    </lineage>
</organism>
<name>A0A8J7WCQ5_9RHOB</name>
<sequence>MRHLALILLLSACTATPLPPASIPVRNLTMPVASQADATLERLRGDWVVVQGAGMAPGARLRFEEDRVSLVGGVSPVVQTGPGRVRIGGEEIWIHWIDADGRTAALGDPGGARVWIMDRSGRPGERLVAARTILDWYGYDLERMEGS</sequence>
<proteinExistence type="predicted"/>
<evidence type="ECO:0000313" key="1">
    <source>
        <dbReference type="EMBL" id="MBS0122743.1"/>
    </source>
</evidence>
<accession>A0A8J7WCQ5</accession>
<comment type="caution">
    <text evidence="1">The sequence shown here is derived from an EMBL/GenBank/DDBJ whole genome shotgun (WGS) entry which is preliminary data.</text>
</comment>
<gene>
    <name evidence="1" type="ORF">KB874_01235</name>
</gene>
<keyword evidence="2" id="KW-1185">Reference proteome</keyword>
<dbReference type="EMBL" id="JAGTUU010000001">
    <property type="protein sequence ID" value="MBS0122743.1"/>
    <property type="molecule type" value="Genomic_DNA"/>
</dbReference>
<dbReference type="AlphaFoldDB" id="A0A8J7WCQ5"/>
<protein>
    <submittedName>
        <fullName evidence="1">Lipocalin</fullName>
    </submittedName>
</protein>
<evidence type="ECO:0000313" key="2">
    <source>
        <dbReference type="Proteomes" id="UP000681356"/>
    </source>
</evidence>
<dbReference type="Proteomes" id="UP000681356">
    <property type="component" value="Unassembled WGS sequence"/>
</dbReference>